<accession>A0ABR7EI98</accession>
<comment type="caution">
    <text evidence="4">The sequence shown here is derived from an EMBL/GenBank/DDBJ whole genome shotgun (WGS) entry which is preliminary data.</text>
</comment>
<dbReference type="Proteomes" id="UP000606889">
    <property type="component" value="Unassembled WGS sequence"/>
</dbReference>
<keyword evidence="3" id="KW-0812">Transmembrane</keyword>
<dbReference type="PIRSF" id="PIRSF016661">
    <property type="entry name" value="BioY"/>
    <property type="match status" value="1"/>
</dbReference>
<dbReference type="Gene3D" id="1.10.1760.20">
    <property type="match status" value="1"/>
</dbReference>
<dbReference type="EMBL" id="JACOON010000008">
    <property type="protein sequence ID" value="MBC5649481.1"/>
    <property type="molecule type" value="Genomic_DNA"/>
</dbReference>
<feature type="transmembrane region" description="Helical" evidence="3">
    <location>
        <begin position="118"/>
        <end position="141"/>
    </location>
</feature>
<keyword evidence="2" id="KW-0813">Transport</keyword>
<comment type="subcellular location">
    <subcellularLocation>
        <location evidence="2">Cell membrane</location>
        <topology evidence="2">Multi-pass membrane protein</topology>
    </subcellularLocation>
</comment>
<keyword evidence="2" id="KW-1003">Cell membrane</keyword>
<evidence type="ECO:0000256" key="3">
    <source>
        <dbReference type="SAM" id="Phobius"/>
    </source>
</evidence>
<feature type="transmembrane region" description="Helical" evidence="3">
    <location>
        <begin position="60"/>
        <end position="77"/>
    </location>
</feature>
<keyword evidence="2 3" id="KW-0472">Membrane</keyword>
<organism evidence="4 5">
    <name type="scientific">Christensenella tenuis</name>
    <dbReference type="NCBI Taxonomy" id="2763033"/>
    <lineage>
        <taxon>Bacteria</taxon>
        <taxon>Bacillati</taxon>
        <taxon>Bacillota</taxon>
        <taxon>Clostridia</taxon>
        <taxon>Christensenellales</taxon>
        <taxon>Christensenellaceae</taxon>
        <taxon>Christensenella</taxon>
    </lineage>
</organism>
<feature type="transmembrane region" description="Helical" evidence="3">
    <location>
        <begin position="36"/>
        <end position="53"/>
    </location>
</feature>
<evidence type="ECO:0000256" key="2">
    <source>
        <dbReference type="PIRNR" id="PIRNR016661"/>
    </source>
</evidence>
<sequence length="191" mass="21056">MVTTDKRRITTRNMILCALFAALIAIGAFIRIPIPYVPITFQGFFVLLAGFLLGPKYGAVSMLIYIAIGLAGIPIFTEGGGIMYVLKPTFGYLIGFAVCAFIVGMRTRKLKKLTVGNLFATGMIGMIPVYLIGVLYFYFIMNYALQTPIGMWAAIWSCIVLVLPADILRCLLASWIAKRMIPVLKRNEAGQ</sequence>
<keyword evidence="3" id="KW-1133">Transmembrane helix</keyword>
<reference evidence="4 5" key="1">
    <citation type="submission" date="2020-08" db="EMBL/GenBank/DDBJ databases">
        <title>Genome public.</title>
        <authorList>
            <person name="Liu C."/>
            <person name="Sun Q."/>
        </authorList>
    </citation>
    <scope>NUCLEOTIDE SEQUENCE [LARGE SCALE GENOMIC DNA]</scope>
    <source>
        <strain evidence="4 5">NSJ-35</strain>
    </source>
</reference>
<dbReference type="PANTHER" id="PTHR34295">
    <property type="entry name" value="BIOTIN TRANSPORTER BIOY"/>
    <property type="match status" value="1"/>
</dbReference>
<feature type="transmembrane region" description="Helical" evidence="3">
    <location>
        <begin position="89"/>
        <end position="106"/>
    </location>
</feature>
<dbReference type="InterPro" id="IPR003784">
    <property type="entry name" value="BioY"/>
</dbReference>
<dbReference type="RefSeq" id="WP_186858931.1">
    <property type="nucleotide sequence ID" value="NZ_JACOON010000008.1"/>
</dbReference>
<proteinExistence type="inferred from homology"/>
<name>A0ABR7EI98_9FIRM</name>
<evidence type="ECO:0000313" key="5">
    <source>
        <dbReference type="Proteomes" id="UP000606889"/>
    </source>
</evidence>
<comment type="similarity">
    <text evidence="1 2">Belongs to the BioY family.</text>
</comment>
<feature type="transmembrane region" description="Helical" evidence="3">
    <location>
        <begin position="153"/>
        <end position="177"/>
    </location>
</feature>
<dbReference type="Pfam" id="PF02632">
    <property type="entry name" value="BioY"/>
    <property type="match status" value="1"/>
</dbReference>
<protein>
    <recommendedName>
        <fullName evidence="2">Biotin transporter</fullName>
    </recommendedName>
</protein>
<evidence type="ECO:0000256" key="1">
    <source>
        <dbReference type="ARBA" id="ARBA00010692"/>
    </source>
</evidence>
<keyword evidence="5" id="KW-1185">Reference proteome</keyword>
<evidence type="ECO:0000313" key="4">
    <source>
        <dbReference type="EMBL" id="MBC5649481.1"/>
    </source>
</evidence>
<gene>
    <name evidence="4" type="ORF">H8S18_14125</name>
</gene>
<dbReference type="PANTHER" id="PTHR34295:SF1">
    <property type="entry name" value="BIOTIN TRANSPORTER BIOY"/>
    <property type="match status" value="1"/>
</dbReference>
<feature type="transmembrane region" description="Helical" evidence="3">
    <location>
        <begin position="12"/>
        <end position="30"/>
    </location>
</feature>